<reference evidence="4" key="1">
    <citation type="journal article" date="2019" name="Int. J. Syst. Evol. Microbiol.">
        <title>The Global Catalogue of Microorganisms (GCM) 10K type strain sequencing project: providing services to taxonomists for standard genome sequencing and annotation.</title>
        <authorList>
            <consortium name="The Broad Institute Genomics Platform"/>
            <consortium name="The Broad Institute Genome Sequencing Center for Infectious Disease"/>
            <person name="Wu L."/>
            <person name="Ma J."/>
        </authorList>
    </citation>
    <scope>NUCLEOTIDE SEQUENCE [LARGE SCALE GENOMIC DNA]</scope>
    <source>
        <strain evidence="4">JCM 17564</strain>
    </source>
</reference>
<evidence type="ECO:0000313" key="3">
    <source>
        <dbReference type="EMBL" id="GAA4041078.1"/>
    </source>
</evidence>
<dbReference type="EMBL" id="BAABBR010000001">
    <property type="protein sequence ID" value="GAA4041078.1"/>
    <property type="molecule type" value="Genomic_DNA"/>
</dbReference>
<evidence type="ECO:0000313" key="4">
    <source>
        <dbReference type="Proteomes" id="UP001424459"/>
    </source>
</evidence>
<gene>
    <name evidence="3" type="ORF">GCM10022281_22570</name>
</gene>
<evidence type="ECO:0000256" key="2">
    <source>
        <dbReference type="SAM" id="SignalP"/>
    </source>
</evidence>
<keyword evidence="2" id="KW-0732">Signal</keyword>
<organism evidence="3 4">
    <name type="scientific">Sphingomonas rosea</name>
    <dbReference type="NCBI Taxonomy" id="335605"/>
    <lineage>
        <taxon>Bacteria</taxon>
        <taxon>Pseudomonadati</taxon>
        <taxon>Pseudomonadota</taxon>
        <taxon>Alphaproteobacteria</taxon>
        <taxon>Sphingomonadales</taxon>
        <taxon>Sphingomonadaceae</taxon>
        <taxon>Sphingomonas</taxon>
    </lineage>
</organism>
<feature type="region of interest" description="Disordered" evidence="1">
    <location>
        <begin position="60"/>
        <end position="85"/>
    </location>
</feature>
<keyword evidence="4" id="KW-1185">Reference proteome</keyword>
<feature type="signal peptide" evidence="2">
    <location>
        <begin position="1"/>
        <end position="18"/>
    </location>
</feature>
<protein>
    <recommendedName>
        <fullName evidence="5">PsiF repeat-containing protein</fullName>
    </recommendedName>
</protein>
<sequence>MKSILLFATFGLASAASAQEAPAPAAPAATEAKPKLICRRNEDTGTRLAGKTCLTKEQWAERRKREFGGEGVGDQAERQGASQAN</sequence>
<evidence type="ECO:0008006" key="5">
    <source>
        <dbReference type="Google" id="ProtNLM"/>
    </source>
</evidence>
<proteinExistence type="predicted"/>
<accession>A0ABP7UDN7</accession>
<dbReference type="Proteomes" id="UP001424459">
    <property type="component" value="Unassembled WGS sequence"/>
</dbReference>
<name>A0ABP7UDN7_9SPHN</name>
<comment type="caution">
    <text evidence="3">The sequence shown here is derived from an EMBL/GenBank/DDBJ whole genome shotgun (WGS) entry which is preliminary data.</text>
</comment>
<evidence type="ECO:0000256" key="1">
    <source>
        <dbReference type="SAM" id="MobiDB-lite"/>
    </source>
</evidence>
<feature type="chain" id="PRO_5045707274" description="PsiF repeat-containing protein" evidence="2">
    <location>
        <begin position="19"/>
        <end position="85"/>
    </location>
</feature>